<organism evidence="2 3">
    <name type="scientific">Symbiodinium microadriaticum</name>
    <name type="common">Dinoflagellate</name>
    <name type="synonym">Zooxanthella microadriatica</name>
    <dbReference type="NCBI Taxonomy" id="2951"/>
    <lineage>
        <taxon>Eukaryota</taxon>
        <taxon>Sar</taxon>
        <taxon>Alveolata</taxon>
        <taxon>Dinophyceae</taxon>
        <taxon>Suessiales</taxon>
        <taxon>Symbiodiniaceae</taxon>
        <taxon>Symbiodinium</taxon>
    </lineage>
</organism>
<feature type="compositionally biased region" description="Low complexity" evidence="1">
    <location>
        <begin position="79"/>
        <end position="93"/>
    </location>
</feature>
<protein>
    <submittedName>
        <fullName evidence="2">Uncharacterized protein</fullName>
    </submittedName>
</protein>
<evidence type="ECO:0000313" key="2">
    <source>
        <dbReference type="EMBL" id="OLP84208.1"/>
    </source>
</evidence>
<comment type="caution">
    <text evidence="2">The sequence shown here is derived from an EMBL/GenBank/DDBJ whole genome shotgun (WGS) entry which is preliminary data.</text>
</comment>
<dbReference type="EMBL" id="LSRX01001059">
    <property type="protein sequence ID" value="OLP84208.1"/>
    <property type="molecule type" value="Genomic_DNA"/>
</dbReference>
<proteinExistence type="predicted"/>
<gene>
    <name evidence="2" type="ORF">AK812_SmicGene34952</name>
</gene>
<feature type="compositionally biased region" description="Polar residues" evidence="1">
    <location>
        <begin position="1"/>
        <end position="11"/>
    </location>
</feature>
<feature type="compositionally biased region" description="Low complexity" evidence="1">
    <location>
        <begin position="15"/>
        <end position="29"/>
    </location>
</feature>
<dbReference type="Proteomes" id="UP000186817">
    <property type="component" value="Unassembled WGS sequence"/>
</dbReference>
<feature type="compositionally biased region" description="Gly residues" evidence="1">
    <location>
        <begin position="48"/>
        <end position="58"/>
    </location>
</feature>
<accession>A0A1Q9CMQ5</accession>
<reference evidence="2 3" key="1">
    <citation type="submission" date="2016-02" db="EMBL/GenBank/DDBJ databases">
        <title>Genome analysis of coral dinoflagellate symbionts highlights evolutionary adaptations to a symbiotic lifestyle.</title>
        <authorList>
            <person name="Aranda M."/>
            <person name="Li Y."/>
            <person name="Liew Y.J."/>
            <person name="Baumgarten S."/>
            <person name="Simakov O."/>
            <person name="Wilson M."/>
            <person name="Piel J."/>
            <person name="Ashoor H."/>
            <person name="Bougouffa S."/>
            <person name="Bajic V.B."/>
            <person name="Ryu T."/>
            <person name="Ravasi T."/>
            <person name="Bayer T."/>
            <person name="Micklem G."/>
            <person name="Kim H."/>
            <person name="Bhak J."/>
            <person name="Lajeunesse T.C."/>
            <person name="Voolstra C.R."/>
        </authorList>
    </citation>
    <scope>NUCLEOTIDE SEQUENCE [LARGE SCALE GENOMIC DNA]</scope>
    <source>
        <strain evidence="2 3">CCMP2467</strain>
    </source>
</reference>
<evidence type="ECO:0000256" key="1">
    <source>
        <dbReference type="SAM" id="MobiDB-lite"/>
    </source>
</evidence>
<feature type="compositionally biased region" description="Basic and acidic residues" evidence="1">
    <location>
        <begin position="95"/>
        <end position="106"/>
    </location>
</feature>
<sequence>MEWTSDWSSWNGWEWSQWDDWSQSDWNQSDWKRDAGGDSEGGSAARAGKGGAAEGVKGGAVLEGSAARAGKGAGGEKGTGAAQGSAEGSVAAEGGRGDGYRSKNDEIREKAAQIRDRREHAEEEAIARTLAETVQAQSRDLEATELLLHQAEDSLPGTAVSDFACSASGGCYFRGQMRPTGAEHMLPATWSLVEATTEMATMQP</sequence>
<name>A0A1Q9CMQ5_SYMMI</name>
<dbReference type="AlphaFoldDB" id="A0A1Q9CMQ5"/>
<evidence type="ECO:0000313" key="3">
    <source>
        <dbReference type="Proteomes" id="UP000186817"/>
    </source>
</evidence>
<keyword evidence="3" id="KW-1185">Reference proteome</keyword>
<feature type="region of interest" description="Disordered" evidence="1">
    <location>
        <begin position="1"/>
        <end position="106"/>
    </location>
</feature>